<gene>
    <name evidence="4" type="ORF">SAMN04487892_2487</name>
</gene>
<proteinExistence type="predicted"/>
<sequence length="257" mass="29998">MPINIAIIEDEPAIARNLEFTLKNLEPEINVLQKLDSVKGSIDWLQNHMGDCQLLFMDIRLTDGLSIEIFKSISPSVPVIFITAYDHYALEAFRVNGLDYILKPFQSEDVEKALKKYKTTLGNKTVENDKIHELLNYIQNNTSKSYREAYLVHYQNKLIPLPVDKIQWFFTEQEIVYAHTADGKKYTIESTLDKILAEISPKLFFRANRQFIVQRWAVRDIDFYFNGRLVVNVEPKPHEKIIVSKAKSPEFKKWLDE</sequence>
<dbReference type="SUPFAM" id="SSF52172">
    <property type="entry name" value="CheY-like"/>
    <property type="match status" value="1"/>
</dbReference>
<evidence type="ECO:0000313" key="5">
    <source>
        <dbReference type="Proteomes" id="UP000199592"/>
    </source>
</evidence>
<dbReference type="STRING" id="1073328.SAMN05216294_1107"/>
<evidence type="ECO:0000259" key="2">
    <source>
        <dbReference type="PROSITE" id="PS50110"/>
    </source>
</evidence>
<dbReference type="PROSITE" id="PS50930">
    <property type="entry name" value="HTH_LYTTR"/>
    <property type="match status" value="1"/>
</dbReference>
<dbReference type="SMART" id="SM00850">
    <property type="entry name" value="LytTR"/>
    <property type="match status" value="1"/>
</dbReference>
<feature type="domain" description="HTH LytTR-type" evidence="3">
    <location>
        <begin position="159"/>
        <end position="257"/>
    </location>
</feature>
<dbReference type="Gene3D" id="3.40.50.2300">
    <property type="match status" value="1"/>
</dbReference>
<dbReference type="GO" id="GO:0003677">
    <property type="term" value="F:DNA binding"/>
    <property type="evidence" value="ECO:0007669"/>
    <property type="project" value="InterPro"/>
</dbReference>
<dbReference type="Pfam" id="PF00072">
    <property type="entry name" value="Response_reg"/>
    <property type="match status" value="1"/>
</dbReference>
<evidence type="ECO:0000313" key="4">
    <source>
        <dbReference type="EMBL" id="SDW85324.1"/>
    </source>
</evidence>
<dbReference type="SMART" id="SM00448">
    <property type="entry name" value="REC"/>
    <property type="match status" value="1"/>
</dbReference>
<name>A0A1H2WYJ2_9FLAO</name>
<feature type="modified residue" description="4-aspartylphosphate" evidence="1">
    <location>
        <position position="58"/>
    </location>
</feature>
<dbReference type="PANTHER" id="PTHR37299:SF1">
    <property type="entry name" value="STAGE 0 SPORULATION PROTEIN A HOMOLOG"/>
    <property type="match status" value="1"/>
</dbReference>
<dbReference type="InterPro" id="IPR011006">
    <property type="entry name" value="CheY-like_superfamily"/>
</dbReference>
<dbReference type="PANTHER" id="PTHR37299">
    <property type="entry name" value="TRANSCRIPTIONAL REGULATOR-RELATED"/>
    <property type="match status" value="1"/>
</dbReference>
<evidence type="ECO:0000256" key="1">
    <source>
        <dbReference type="PROSITE-ProRule" id="PRU00169"/>
    </source>
</evidence>
<accession>A0A1H2WYJ2</accession>
<dbReference type="RefSeq" id="WP_090293380.1">
    <property type="nucleotide sequence ID" value="NZ_FNKI01000001.1"/>
</dbReference>
<dbReference type="InterPro" id="IPR007492">
    <property type="entry name" value="LytTR_DNA-bd_dom"/>
</dbReference>
<dbReference type="PROSITE" id="PS50110">
    <property type="entry name" value="RESPONSE_REGULATORY"/>
    <property type="match status" value="1"/>
</dbReference>
<organism evidence="4 5">
    <name type="scientific">Flagellimonas zhangzhouensis</name>
    <dbReference type="NCBI Taxonomy" id="1073328"/>
    <lineage>
        <taxon>Bacteria</taxon>
        <taxon>Pseudomonadati</taxon>
        <taxon>Bacteroidota</taxon>
        <taxon>Flavobacteriia</taxon>
        <taxon>Flavobacteriales</taxon>
        <taxon>Flavobacteriaceae</taxon>
        <taxon>Flagellimonas</taxon>
    </lineage>
</organism>
<dbReference type="InterPro" id="IPR001789">
    <property type="entry name" value="Sig_transdc_resp-reg_receiver"/>
</dbReference>
<dbReference type="InterPro" id="IPR046947">
    <property type="entry name" value="LytR-like"/>
</dbReference>
<protein>
    <submittedName>
        <fullName evidence="4">Two component transcriptional regulator, LytTR family</fullName>
    </submittedName>
</protein>
<dbReference type="Proteomes" id="UP000199592">
    <property type="component" value="Unassembled WGS sequence"/>
</dbReference>
<dbReference type="AlphaFoldDB" id="A0A1H2WYJ2"/>
<keyword evidence="1" id="KW-0597">Phosphoprotein</keyword>
<feature type="domain" description="Response regulatory" evidence="2">
    <location>
        <begin position="4"/>
        <end position="118"/>
    </location>
</feature>
<dbReference type="EMBL" id="FNMY01000003">
    <property type="protein sequence ID" value="SDW85324.1"/>
    <property type="molecule type" value="Genomic_DNA"/>
</dbReference>
<dbReference type="Gene3D" id="2.40.50.1020">
    <property type="entry name" value="LytTr DNA-binding domain"/>
    <property type="match status" value="1"/>
</dbReference>
<reference evidence="5" key="1">
    <citation type="submission" date="2016-10" db="EMBL/GenBank/DDBJ databases">
        <authorList>
            <person name="Varghese N."/>
            <person name="Submissions S."/>
        </authorList>
    </citation>
    <scope>NUCLEOTIDE SEQUENCE [LARGE SCALE GENOMIC DNA]</scope>
    <source>
        <strain evidence="5">DSM 25030</strain>
    </source>
</reference>
<dbReference type="OrthoDB" id="2168082at2"/>
<dbReference type="GO" id="GO:0000156">
    <property type="term" value="F:phosphorelay response regulator activity"/>
    <property type="evidence" value="ECO:0007669"/>
    <property type="project" value="InterPro"/>
</dbReference>
<dbReference type="Pfam" id="PF04397">
    <property type="entry name" value="LytTR"/>
    <property type="match status" value="1"/>
</dbReference>
<evidence type="ECO:0000259" key="3">
    <source>
        <dbReference type="PROSITE" id="PS50930"/>
    </source>
</evidence>
<keyword evidence="5" id="KW-1185">Reference proteome</keyword>